<organism evidence="2">
    <name type="scientific">Siphoviridae sp. ctNYt19</name>
    <dbReference type="NCBI Taxonomy" id="2825472"/>
    <lineage>
        <taxon>Viruses</taxon>
        <taxon>Duplodnaviria</taxon>
        <taxon>Heunggongvirae</taxon>
        <taxon>Uroviricota</taxon>
        <taxon>Caudoviricetes</taxon>
    </lineage>
</organism>
<proteinExistence type="predicted"/>
<dbReference type="Pfam" id="PF11195">
    <property type="entry name" value="Tad2-like"/>
    <property type="match status" value="1"/>
</dbReference>
<accession>A0A8S5QK47</accession>
<name>A0A8S5QK47_9CAUD</name>
<dbReference type="EMBL" id="BK015669">
    <property type="protein sequence ID" value="DAE19195.1"/>
    <property type="molecule type" value="Genomic_DNA"/>
</dbReference>
<dbReference type="InterPro" id="IPR021361">
    <property type="entry name" value="Tad2-like_dom"/>
</dbReference>
<evidence type="ECO:0000259" key="1">
    <source>
        <dbReference type="Pfam" id="PF11195"/>
    </source>
</evidence>
<evidence type="ECO:0000313" key="2">
    <source>
        <dbReference type="EMBL" id="DAE19195.1"/>
    </source>
</evidence>
<feature type="domain" description="Thoeris anti-defense 2-like" evidence="1">
    <location>
        <begin position="26"/>
        <end position="63"/>
    </location>
</feature>
<sequence length="66" mass="7814">MRLFDLIKNKNISNRCFFRKKNGSKEFVLFLIGDYIYIADSKTKESPGMWTPSIDDLKADDWCFLE</sequence>
<reference evidence="2" key="1">
    <citation type="journal article" date="2021" name="Proc. Natl. Acad. Sci. U.S.A.">
        <title>A Catalog of Tens of Thousands of Viruses from Human Metagenomes Reveals Hidden Associations with Chronic Diseases.</title>
        <authorList>
            <person name="Tisza M.J."/>
            <person name="Buck C.B."/>
        </authorList>
    </citation>
    <scope>NUCLEOTIDE SEQUENCE</scope>
    <source>
        <strain evidence="2">CtNYt19</strain>
    </source>
</reference>
<protein>
    <recommendedName>
        <fullName evidence="1">Thoeris anti-defense 2-like domain-containing protein</fullName>
    </recommendedName>
</protein>